<evidence type="ECO:0000256" key="1">
    <source>
        <dbReference type="SAM" id="Phobius"/>
    </source>
</evidence>
<protein>
    <submittedName>
        <fullName evidence="2">Uncharacterized protein</fullName>
    </submittedName>
</protein>
<dbReference type="EMBL" id="CP053586">
    <property type="protein sequence ID" value="WNZ22424.1"/>
    <property type="molecule type" value="Genomic_DNA"/>
</dbReference>
<proteinExistence type="predicted"/>
<gene>
    <name evidence="2" type="ORF">HJG54_05815</name>
</gene>
<evidence type="ECO:0000313" key="2">
    <source>
        <dbReference type="EMBL" id="WNZ22424.1"/>
    </source>
</evidence>
<organism evidence="2">
    <name type="scientific">Leptolyngbya sp. NK1-12</name>
    <dbReference type="NCBI Taxonomy" id="2547451"/>
    <lineage>
        <taxon>Bacteria</taxon>
        <taxon>Bacillati</taxon>
        <taxon>Cyanobacteriota</taxon>
        <taxon>Cyanophyceae</taxon>
        <taxon>Leptolyngbyales</taxon>
        <taxon>Leptolyngbyaceae</taxon>
        <taxon>Leptolyngbya group</taxon>
        <taxon>Leptolyngbya</taxon>
    </lineage>
</organism>
<sequence>MENTDPYRKFSNVLASFILVNAAVVVGVNALVDPYHLAGTQVLANLTELKPDSSKDTRTFKAVQVMRIRPKTIFLGTSRADIGLNPEHPALVQPAYNLAIPAGDMYEAMRYFEHALANQPDLKQVIIGIDMVAFGVKEDGNGEQLAPELENTLKQTDHLPKLPPFLFSTDTFKSSVATLATNLSRSTPKDYYLSNGRLIRHNPTDRSTQDVFELHLKTAYFQHWYDDYQTSQKQLGYLQAIVDTCQQKGIDLKVFISPAHVTQWEAIHAAGLWPAFEDWKRQVVKITPVWDFSGYNSITAEPISDDMQNYLESSHYLPHIGDLVLNRVLGYEADIPDDFGTLVTTDTIGSHLATIRAERQAWARQNPEVVQLVEQWKQEAL</sequence>
<keyword evidence="1" id="KW-1133">Transmembrane helix</keyword>
<feature type="transmembrane region" description="Helical" evidence="1">
    <location>
        <begin position="12"/>
        <end position="32"/>
    </location>
</feature>
<accession>A0AA97AFK3</accession>
<dbReference type="RefSeq" id="WP_316433869.1">
    <property type="nucleotide sequence ID" value="NZ_CP053586.1"/>
</dbReference>
<keyword evidence="1" id="KW-0472">Membrane</keyword>
<keyword evidence="1" id="KW-0812">Transmembrane</keyword>
<dbReference type="AlphaFoldDB" id="A0AA97AFK3"/>
<name>A0AA97AFK3_9CYAN</name>
<reference evidence="2" key="1">
    <citation type="submission" date="2020-05" db="EMBL/GenBank/DDBJ databases">
        <authorList>
            <person name="Zhu T."/>
            <person name="Keshari N."/>
            <person name="Lu X."/>
        </authorList>
    </citation>
    <scope>NUCLEOTIDE SEQUENCE</scope>
    <source>
        <strain evidence="2">NK1-12</strain>
    </source>
</reference>